<dbReference type="EMBL" id="BAABHM010000038">
    <property type="protein sequence ID" value="GAA4725708.1"/>
    <property type="molecule type" value="Genomic_DNA"/>
</dbReference>
<reference evidence="2" key="1">
    <citation type="journal article" date="2019" name="Int. J. Syst. Evol. Microbiol.">
        <title>The Global Catalogue of Microorganisms (GCM) 10K type strain sequencing project: providing services to taxonomists for standard genome sequencing and annotation.</title>
        <authorList>
            <consortium name="The Broad Institute Genomics Platform"/>
            <consortium name="The Broad Institute Genome Sequencing Center for Infectious Disease"/>
            <person name="Wu L."/>
            <person name="Ma J."/>
        </authorList>
    </citation>
    <scope>NUCLEOTIDE SEQUENCE [LARGE SCALE GENOMIC DNA]</scope>
    <source>
        <strain evidence="2">JCM 17975</strain>
    </source>
</reference>
<evidence type="ECO:0000313" key="1">
    <source>
        <dbReference type="EMBL" id="GAA4725708.1"/>
    </source>
</evidence>
<proteinExistence type="predicted"/>
<name>A0ABP8YCF0_9MICO</name>
<evidence type="ECO:0000313" key="2">
    <source>
        <dbReference type="Proteomes" id="UP001500843"/>
    </source>
</evidence>
<accession>A0ABP8YCF0</accession>
<comment type="caution">
    <text evidence="1">The sequence shown here is derived from an EMBL/GenBank/DDBJ whole genome shotgun (WGS) entry which is preliminary data.</text>
</comment>
<gene>
    <name evidence="1" type="ORF">GCM10023198_58480</name>
</gene>
<dbReference type="Proteomes" id="UP001500843">
    <property type="component" value="Unassembled WGS sequence"/>
</dbReference>
<keyword evidence="2" id="KW-1185">Reference proteome</keyword>
<organism evidence="1 2">
    <name type="scientific">Promicromonospora umidemergens</name>
    <dbReference type="NCBI Taxonomy" id="629679"/>
    <lineage>
        <taxon>Bacteria</taxon>
        <taxon>Bacillati</taxon>
        <taxon>Actinomycetota</taxon>
        <taxon>Actinomycetes</taxon>
        <taxon>Micrococcales</taxon>
        <taxon>Promicromonosporaceae</taxon>
        <taxon>Promicromonospora</taxon>
    </lineage>
</organism>
<sequence length="69" mass="7900">MEGRPHLPPQHRDDDQRTLRSIARSTGVSVGTVQNFLTAPKTTRERLTEHLARAEVEADRLRRQLDQPS</sequence>
<protein>
    <submittedName>
        <fullName evidence="1">Uncharacterized protein</fullName>
    </submittedName>
</protein>